<evidence type="ECO:0000256" key="3">
    <source>
        <dbReference type="ARBA" id="ARBA00022723"/>
    </source>
</evidence>
<dbReference type="InterPro" id="IPR006314">
    <property type="entry name" value="Dyp_peroxidase"/>
</dbReference>
<dbReference type="GO" id="GO:0004601">
    <property type="term" value="F:peroxidase activity"/>
    <property type="evidence" value="ECO:0007669"/>
    <property type="project" value="UniProtKB-KW"/>
</dbReference>
<evidence type="ECO:0000313" key="6">
    <source>
        <dbReference type="EMBL" id="MBL0394660.1"/>
    </source>
</evidence>
<dbReference type="GO" id="GO:0046872">
    <property type="term" value="F:metal ion binding"/>
    <property type="evidence" value="ECO:0007669"/>
    <property type="project" value="UniProtKB-KW"/>
</dbReference>
<dbReference type="SUPFAM" id="SSF54909">
    <property type="entry name" value="Dimeric alpha+beta barrel"/>
    <property type="match status" value="1"/>
</dbReference>
<evidence type="ECO:0000256" key="4">
    <source>
        <dbReference type="ARBA" id="ARBA00023002"/>
    </source>
</evidence>
<dbReference type="PANTHER" id="PTHR30521:SF5">
    <property type="entry name" value="BLR4509 PROTEIN"/>
    <property type="match status" value="1"/>
</dbReference>
<keyword evidence="4" id="KW-0560">Oxidoreductase</keyword>
<reference evidence="6 7" key="1">
    <citation type="journal article" date="2017" name="Int. J. Syst. Evol. Microbiol.">
        <title>Ramlibacter monticola sp. nov., isolated from forest soil.</title>
        <authorList>
            <person name="Chaudhary D.K."/>
            <person name="Kim J."/>
        </authorList>
    </citation>
    <scope>NUCLEOTIDE SEQUENCE [LARGE SCALE GENOMIC DNA]</scope>
    <source>
        <strain evidence="6 7">KACC 19175</strain>
    </source>
</reference>
<evidence type="ECO:0000313" key="7">
    <source>
        <dbReference type="Proteomes" id="UP000599109"/>
    </source>
</evidence>
<organism evidence="6 7">
    <name type="scientific">Ramlibacter monticola</name>
    <dbReference type="NCBI Taxonomy" id="1926872"/>
    <lineage>
        <taxon>Bacteria</taxon>
        <taxon>Pseudomonadati</taxon>
        <taxon>Pseudomonadota</taxon>
        <taxon>Betaproteobacteria</taxon>
        <taxon>Burkholderiales</taxon>
        <taxon>Comamonadaceae</taxon>
        <taxon>Ramlibacter</taxon>
    </lineage>
</organism>
<comment type="cofactor">
    <cofactor evidence="1">
        <name>heme b</name>
        <dbReference type="ChEBI" id="CHEBI:60344"/>
    </cofactor>
</comment>
<evidence type="ECO:0008006" key="8">
    <source>
        <dbReference type="Google" id="ProtNLM"/>
    </source>
</evidence>
<keyword evidence="2" id="KW-0575">Peroxidase</keyword>
<gene>
    <name evidence="6" type="ORF">JJ685_26215</name>
</gene>
<comment type="caution">
    <text evidence="6">The sequence shown here is derived from an EMBL/GenBank/DDBJ whole genome shotgun (WGS) entry which is preliminary data.</text>
</comment>
<evidence type="ECO:0000256" key="1">
    <source>
        <dbReference type="ARBA" id="ARBA00001970"/>
    </source>
</evidence>
<evidence type="ECO:0000256" key="2">
    <source>
        <dbReference type="ARBA" id="ARBA00022559"/>
    </source>
</evidence>
<dbReference type="PROSITE" id="PS51404">
    <property type="entry name" value="DYP_PEROXIDASE"/>
    <property type="match status" value="1"/>
</dbReference>
<dbReference type="EMBL" id="JAEQNE010000009">
    <property type="protein sequence ID" value="MBL0394660.1"/>
    <property type="molecule type" value="Genomic_DNA"/>
</dbReference>
<keyword evidence="7" id="KW-1185">Reference proteome</keyword>
<sequence>MEPKDVQALLLRPVYEKAVLHLVYRVTPGEGGAAREDLKRLLLALPVTYGNETGDQGLHCTIGFTYRGLEALDMPDAYLRVYSRLAPGFKQGAPLRAGRLGDTGASAPANWVQGFGLDDAHVLLTVHGSVDAVEEVNDVLAPCRGNRAPLQLVETFTGKRLGAPSGGAGQWVHFRFRDGLVNHCIQGIDPARRPAEKNSRMEHIPHAAGEFLLGHPDDDNGNLFALGMAPAKVREFFRSSSFGVLRPIRQDVAGFQEAVTRWAAEARAQLDEEVGEDWIRAKLGGRWPSGEKVLPGRLKPEPDDFELDFARDREGFGCPWSSHVRRMDARGHPGSGRRQRPVLRRGMPYGTPNWEGAQDQQERGLLGLFFCASLEDQFELLVGEWAQGAPPGEAGAEGAEMASDVFAGRNGDAEAAALVPVPGRPSLQLRGFRAWTRTLGTAYMWCPSGPALDCILRDDYPDKDKGGPWL</sequence>
<dbReference type="GO" id="GO:0020037">
    <property type="term" value="F:heme binding"/>
    <property type="evidence" value="ECO:0007669"/>
    <property type="project" value="InterPro"/>
</dbReference>
<dbReference type="PANTHER" id="PTHR30521">
    <property type="entry name" value="DEFERROCHELATASE/PEROXIDASE"/>
    <property type="match status" value="1"/>
</dbReference>
<proteinExistence type="predicted"/>
<dbReference type="RefSeq" id="WP_201677331.1">
    <property type="nucleotide sequence ID" value="NZ_JAEQNE010000009.1"/>
</dbReference>
<dbReference type="Proteomes" id="UP000599109">
    <property type="component" value="Unassembled WGS sequence"/>
</dbReference>
<name>A0A936Z8U1_9BURK</name>
<evidence type="ECO:0000256" key="5">
    <source>
        <dbReference type="ARBA" id="ARBA00023004"/>
    </source>
</evidence>
<accession>A0A936Z8U1</accession>
<dbReference type="GO" id="GO:0005829">
    <property type="term" value="C:cytosol"/>
    <property type="evidence" value="ECO:0007669"/>
    <property type="project" value="TreeGrafter"/>
</dbReference>
<keyword evidence="3" id="KW-0479">Metal-binding</keyword>
<protein>
    <recommendedName>
        <fullName evidence="8">Peroxidase</fullName>
    </recommendedName>
</protein>
<keyword evidence="5" id="KW-0408">Iron</keyword>
<dbReference type="InterPro" id="IPR011008">
    <property type="entry name" value="Dimeric_a/b-barrel"/>
</dbReference>
<dbReference type="AlphaFoldDB" id="A0A936Z8U1"/>